<evidence type="ECO:0000256" key="1">
    <source>
        <dbReference type="SAM" id="MobiDB-lite"/>
    </source>
</evidence>
<reference evidence="2 3" key="1">
    <citation type="submission" date="2019-01" db="EMBL/GenBank/DDBJ databases">
        <title>Sequencing of cultivated peanut Arachis hypogaea provides insights into genome evolution and oil improvement.</title>
        <authorList>
            <person name="Chen X."/>
        </authorList>
    </citation>
    <scope>NUCLEOTIDE SEQUENCE [LARGE SCALE GENOMIC DNA]</scope>
    <source>
        <strain evidence="3">cv. Fuhuasheng</strain>
        <tissue evidence="2">Leaves</tissue>
    </source>
</reference>
<accession>A0A445C7B0</accession>
<evidence type="ECO:0000313" key="2">
    <source>
        <dbReference type="EMBL" id="RYR46847.1"/>
    </source>
</evidence>
<dbReference type="AlphaFoldDB" id="A0A445C7B0"/>
<name>A0A445C7B0_ARAHY</name>
<feature type="compositionally biased region" description="Basic and acidic residues" evidence="1">
    <location>
        <begin position="132"/>
        <end position="141"/>
    </location>
</feature>
<protein>
    <submittedName>
        <fullName evidence="2">Uncharacterized protein</fullName>
    </submittedName>
</protein>
<evidence type="ECO:0000313" key="3">
    <source>
        <dbReference type="Proteomes" id="UP000289738"/>
    </source>
</evidence>
<sequence length="372" mass="41624">MFADLEDQLTCMRQFPDDQQHSKELLQHNISSCQIRSFTVFCGEIKLRPQRGGGDGDGKRKKERHVVRFGCHVITLMNFSLPRTLPSLYPLTQSASHPHLYQSPTPFFFTSLPHSSKVPRFHLRAPYLREGEAEGDRELANRRSKPRGRSSSPSKGRRRRVSVAGSPSNKAKVEHSSSTPTSNQSSRRARLQRPSCRTTSPSPAKTQNETELCLRQRKNKVMELLDLRNCCCVECVLFLGVNQQPLILGDNHKLQNMARSSERLHVLTNSSQMMYNQNPIISMDEFPSKRPTSNEVPNERTPEVGGENVESVVRSSTDSGALTKPPPHPRSKKRKVDMTNVGATSGATPTNPAPSNVDTDEEDGKDEANKDV</sequence>
<feature type="compositionally biased region" description="Low complexity" evidence="1">
    <location>
        <begin position="176"/>
        <end position="186"/>
    </location>
</feature>
<gene>
    <name evidence="2" type="ORF">Ahy_A07g032690</name>
</gene>
<organism evidence="2 3">
    <name type="scientific">Arachis hypogaea</name>
    <name type="common">Peanut</name>
    <dbReference type="NCBI Taxonomy" id="3818"/>
    <lineage>
        <taxon>Eukaryota</taxon>
        <taxon>Viridiplantae</taxon>
        <taxon>Streptophyta</taxon>
        <taxon>Embryophyta</taxon>
        <taxon>Tracheophyta</taxon>
        <taxon>Spermatophyta</taxon>
        <taxon>Magnoliopsida</taxon>
        <taxon>eudicotyledons</taxon>
        <taxon>Gunneridae</taxon>
        <taxon>Pentapetalae</taxon>
        <taxon>rosids</taxon>
        <taxon>fabids</taxon>
        <taxon>Fabales</taxon>
        <taxon>Fabaceae</taxon>
        <taxon>Papilionoideae</taxon>
        <taxon>50 kb inversion clade</taxon>
        <taxon>dalbergioids sensu lato</taxon>
        <taxon>Dalbergieae</taxon>
        <taxon>Pterocarpus clade</taxon>
        <taxon>Arachis</taxon>
    </lineage>
</organism>
<proteinExistence type="predicted"/>
<dbReference type="Proteomes" id="UP000289738">
    <property type="component" value="Chromosome A07"/>
</dbReference>
<keyword evidence="3" id="KW-1185">Reference proteome</keyword>
<dbReference type="STRING" id="3818.A0A445C7B0"/>
<feature type="compositionally biased region" description="Polar residues" evidence="1">
    <location>
        <begin position="341"/>
        <end position="357"/>
    </location>
</feature>
<feature type="compositionally biased region" description="Polar residues" evidence="1">
    <location>
        <begin position="195"/>
        <end position="209"/>
    </location>
</feature>
<feature type="region of interest" description="Disordered" evidence="1">
    <location>
        <begin position="283"/>
        <end position="372"/>
    </location>
</feature>
<feature type="region of interest" description="Disordered" evidence="1">
    <location>
        <begin position="132"/>
        <end position="209"/>
    </location>
</feature>
<dbReference type="EMBL" id="SDMP01000007">
    <property type="protein sequence ID" value="RYR46847.1"/>
    <property type="molecule type" value="Genomic_DNA"/>
</dbReference>
<comment type="caution">
    <text evidence="2">The sequence shown here is derived from an EMBL/GenBank/DDBJ whole genome shotgun (WGS) entry which is preliminary data.</text>
</comment>